<proteinExistence type="predicted"/>
<dbReference type="Pfam" id="PF13180">
    <property type="entry name" value="PDZ_2"/>
    <property type="match status" value="1"/>
</dbReference>
<evidence type="ECO:0000256" key="1">
    <source>
        <dbReference type="ARBA" id="ARBA00001947"/>
    </source>
</evidence>
<protein>
    <submittedName>
        <fullName evidence="4">PDZ domain-containing protein</fullName>
    </submittedName>
</protein>
<comment type="cofactor">
    <cofactor evidence="1">
        <name>Zn(2+)</name>
        <dbReference type="ChEBI" id="CHEBI:29105"/>
    </cofactor>
</comment>
<evidence type="ECO:0000313" key="4">
    <source>
        <dbReference type="EMBL" id="QYM77674.1"/>
    </source>
</evidence>
<dbReference type="Gene3D" id="2.30.42.10">
    <property type="match status" value="2"/>
</dbReference>
<dbReference type="GO" id="GO:0016020">
    <property type="term" value="C:membrane"/>
    <property type="evidence" value="ECO:0007669"/>
    <property type="project" value="InterPro"/>
</dbReference>
<accession>A0A8F9TTU3</accession>
<dbReference type="SMART" id="SM00228">
    <property type="entry name" value="PDZ"/>
    <property type="match status" value="2"/>
</dbReference>
<dbReference type="Proteomes" id="UP000825051">
    <property type="component" value="Chromosome"/>
</dbReference>
<reference evidence="4" key="1">
    <citation type="submission" date="2021-08" db="EMBL/GenBank/DDBJ databases">
        <title>Genome of a novel bacterium of the phylum Verrucomicrobia, Oleiharenicola sp. KSB-15.</title>
        <authorList>
            <person name="Chung J.-H."/>
            <person name="Ahn J.-H."/>
            <person name="Yoon Y."/>
            <person name="Kim D.-Y."/>
            <person name="An S.-H."/>
            <person name="Park I."/>
            <person name="Yeon J."/>
        </authorList>
    </citation>
    <scope>NUCLEOTIDE SEQUENCE</scope>
    <source>
        <strain evidence="4">KSB-15</strain>
    </source>
</reference>
<dbReference type="Pfam" id="PF17820">
    <property type="entry name" value="PDZ_6"/>
    <property type="match status" value="1"/>
</dbReference>
<feature type="domain" description="PDZ" evidence="3">
    <location>
        <begin position="251"/>
        <end position="338"/>
    </location>
</feature>
<dbReference type="KEGG" id="ole:K0B96_10085"/>
<name>A0A8F9TTU3_9BACT</name>
<dbReference type="AlphaFoldDB" id="A0A8F9TTU3"/>
<gene>
    <name evidence="4" type="ORF">K0B96_10085</name>
</gene>
<feature type="domain" description="PDZ" evidence="3">
    <location>
        <begin position="363"/>
        <end position="450"/>
    </location>
</feature>
<organism evidence="4 5">
    <name type="scientific">Horticoccus luteus</name>
    <dbReference type="NCBI Taxonomy" id="2862869"/>
    <lineage>
        <taxon>Bacteria</taxon>
        <taxon>Pseudomonadati</taxon>
        <taxon>Verrucomicrobiota</taxon>
        <taxon>Opitutia</taxon>
        <taxon>Opitutales</taxon>
        <taxon>Opitutaceae</taxon>
        <taxon>Horticoccus</taxon>
    </lineage>
</organism>
<dbReference type="InterPro" id="IPR001478">
    <property type="entry name" value="PDZ"/>
</dbReference>
<dbReference type="GO" id="GO:0006508">
    <property type="term" value="P:proteolysis"/>
    <property type="evidence" value="ECO:0007669"/>
    <property type="project" value="InterPro"/>
</dbReference>
<evidence type="ECO:0000259" key="3">
    <source>
        <dbReference type="SMART" id="SM00228"/>
    </source>
</evidence>
<dbReference type="InterPro" id="IPR041489">
    <property type="entry name" value="PDZ_6"/>
</dbReference>
<evidence type="ECO:0000256" key="2">
    <source>
        <dbReference type="SAM" id="SignalP"/>
    </source>
</evidence>
<dbReference type="InterPro" id="IPR004387">
    <property type="entry name" value="Pept_M50_Zn"/>
</dbReference>
<dbReference type="GO" id="GO:0004222">
    <property type="term" value="F:metalloendopeptidase activity"/>
    <property type="evidence" value="ECO:0007669"/>
    <property type="project" value="InterPro"/>
</dbReference>
<dbReference type="PANTHER" id="PTHR42837:SF2">
    <property type="entry name" value="MEMBRANE METALLOPROTEASE ARASP2, CHLOROPLASTIC-RELATED"/>
    <property type="match status" value="1"/>
</dbReference>
<feature type="signal peptide" evidence="2">
    <location>
        <begin position="1"/>
        <end position="18"/>
    </location>
</feature>
<evidence type="ECO:0000313" key="5">
    <source>
        <dbReference type="Proteomes" id="UP000825051"/>
    </source>
</evidence>
<dbReference type="RefSeq" id="WP_220160779.1">
    <property type="nucleotide sequence ID" value="NZ_CP080507.1"/>
</dbReference>
<dbReference type="EMBL" id="CP080507">
    <property type="protein sequence ID" value="QYM77674.1"/>
    <property type="molecule type" value="Genomic_DNA"/>
</dbReference>
<keyword evidence="2" id="KW-0732">Signal</keyword>
<dbReference type="PANTHER" id="PTHR42837">
    <property type="entry name" value="REGULATOR OF SIGMA-E PROTEASE RSEP"/>
    <property type="match status" value="1"/>
</dbReference>
<dbReference type="SUPFAM" id="SSF50156">
    <property type="entry name" value="PDZ domain-like"/>
    <property type="match status" value="2"/>
</dbReference>
<keyword evidence="5" id="KW-1185">Reference proteome</keyword>
<sequence>MRLRGLLLFLAAVLTAQASDLSALWAERTKSVAAVEFVVETDIDRRPTTAYGTVIDDEGTIVLPSAAINPRFGLDQYKDFKAYAAGDSVSVPAHYLGQDAVSGWHFVRVDEPLRSKLVPISNFYAAKDVEPSIGADVWGIALRGKDEDFMPYLLSGRVALLQSLPQRTAIAQTEIAGPGLPVFNRAGEFVGVALSSFGQSFLEFSRTERAGEPVMLVNIEESSAFQVAAEARPYFLRVPKNIYGRPLAWLGAYGLQPLDAEVARFMKLDQQSAAVVSEVLENSPAEKAGLKPRDVIVALDGRALPRFRPQSGVVGYVERAIAAHQPGDVLPITVLRDGQRVEIKATLVDEPKLMREAERHYFDRFGFTVRELVFGDAVVRHETFAGATGVIANFVKPNSPAAIAGLRPDDWIKEIDGEPAKDFADAVKRLTAIDHSTERAEFVLLVSRGGETAVLRIKLK</sequence>
<dbReference type="InterPro" id="IPR036034">
    <property type="entry name" value="PDZ_sf"/>
</dbReference>
<feature type="chain" id="PRO_5034729534" evidence="2">
    <location>
        <begin position="19"/>
        <end position="460"/>
    </location>
</feature>